<evidence type="ECO:0000256" key="5">
    <source>
        <dbReference type="ARBA" id="ARBA00023014"/>
    </source>
</evidence>
<sequence>MYQVAAYLRRELQSAEVVVRDFGALNCTWKEVADCIAHGYDLIVIQNDFDAATGFGRFVGYCRQLCPGARILTFGRLSAQIPGFFARYGLDGAVASGDPEPAVLRYAQALAQGHNGVAIAGLAQAGRTPPPGDWLEPDEWALPDVRDIPLHAYHALYARDENKFCGIPGRTELVVPLARGCPVGCYFCEVPAREGPRDRRLAPAVVIGYAMAARKIQPFDYVSMYAPTFTLRQGWVRQLCAELADAGTPFLWKCTTTASHLSREIVSLMGQAGCVRISVGLETAEPAAQALLPALKQTPLASVFEINEWCSEAGIELTCFVVLGLPGTNARQTQSLVCRMQDAGIRIRPTVYADYSQLHPNMTEAQVDALNRQVHELECSEEDRQVLYAIYFGNFLAGSSLSSRIPAGLAY</sequence>
<dbReference type="GO" id="GO:0046872">
    <property type="term" value="F:metal ion binding"/>
    <property type="evidence" value="ECO:0007669"/>
    <property type="project" value="UniProtKB-KW"/>
</dbReference>
<dbReference type="PANTHER" id="PTHR43409:SF16">
    <property type="entry name" value="SLR0320 PROTEIN"/>
    <property type="match status" value="1"/>
</dbReference>
<evidence type="ECO:0000256" key="1">
    <source>
        <dbReference type="ARBA" id="ARBA00001966"/>
    </source>
</evidence>
<evidence type="ECO:0000256" key="3">
    <source>
        <dbReference type="ARBA" id="ARBA00022723"/>
    </source>
</evidence>
<keyword evidence="5" id="KW-0411">Iron-sulfur</keyword>
<comment type="cofactor">
    <cofactor evidence="1">
        <name>[4Fe-4S] cluster</name>
        <dbReference type="ChEBI" id="CHEBI:49883"/>
    </cofactor>
</comment>
<dbReference type="Pfam" id="PF04055">
    <property type="entry name" value="Radical_SAM"/>
    <property type="match status" value="1"/>
</dbReference>
<protein>
    <recommendedName>
        <fullName evidence="6">Radical SAM core domain-containing protein</fullName>
    </recommendedName>
</protein>
<accession>A0AAJ5NFH0</accession>
<evidence type="ECO:0000313" key="7">
    <source>
        <dbReference type="EMBL" id="VBB17443.1"/>
    </source>
</evidence>
<dbReference type="InterPro" id="IPR013785">
    <property type="entry name" value="Aldolase_TIM"/>
</dbReference>
<dbReference type="SFLD" id="SFLDS00029">
    <property type="entry name" value="Radical_SAM"/>
    <property type="match status" value="1"/>
</dbReference>
<evidence type="ECO:0000256" key="2">
    <source>
        <dbReference type="ARBA" id="ARBA00022691"/>
    </source>
</evidence>
<keyword evidence="2" id="KW-0949">S-adenosyl-L-methionine</keyword>
<evidence type="ECO:0000313" key="8">
    <source>
        <dbReference type="Proteomes" id="UP000268684"/>
    </source>
</evidence>
<reference evidence="7 8" key="1">
    <citation type="submission" date="2017-11" db="EMBL/GenBank/DDBJ databases">
        <authorList>
            <person name="Seth-Smith MB H."/>
        </authorList>
    </citation>
    <scope>NUCLEOTIDE SEQUENCE [LARGE SCALE GENOMIC DNA]</scope>
    <source>
        <strain evidence="7">E</strain>
    </source>
</reference>
<dbReference type="Gene3D" id="3.20.20.70">
    <property type="entry name" value="Aldolase class I"/>
    <property type="match status" value="1"/>
</dbReference>
<dbReference type="GO" id="GO:0051536">
    <property type="term" value="F:iron-sulfur cluster binding"/>
    <property type="evidence" value="ECO:0007669"/>
    <property type="project" value="UniProtKB-KW"/>
</dbReference>
<keyword evidence="3" id="KW-0479">Metal-binding</keyword>
<dbReference type="InterPro" id="IPR006638">
    <property type="entry name" value="Elp3/MiaA/NifB-like_rSAM"/>
</dbReference>
<keyword evidence="4" id="KW-0408">Iron</keyword>
<organism evidence="7 8">
    <name type="scientific">Burkholderia stabilis</name>
    <dbReference type="NCBI Taxonomy" id="95485"/>
    <lineage>
        <taxon>Bacteria</taxon>
        <taxon>Pseudomonadati</taxon>
        <taxon>Pseudomonadota</taxon>
        <taxon>Betaproteobacteria</taxon>
        <taxon>Burkholderiales</taxon>
        <taxon>Burkholderiaceae</taxon>
        <taxon>Burkholderia</taxon>
        <taxon>Burkholderia cepacia complex</taxon>
    </lineage>
</organism>
<dbReference type="GO" id="GO:0005829">
    <property type="term" value="C:cytosol"/>
    <property type="evidence" value="ECO:0007669"/>
    <property type="project" value="TreeGrafter"/>
</dbReference>
<dbReference type="EMBL" id="LR025744">
    <property type="protein sequence ID" value="VBB17443.1"/>
    <property type="molecule type" value="Genomic_DNA"/>
</dbReference>
<dbReference type="InterPro" id="IPR058240">
    <property type="entry name" value="rSAM_sf"/>
</dbReference>
<feature type="domain" description="Radical SAM core" evidence="6">
    <location>
        <begin position="167"/>
        <end position="397"/>
    </location>
</feature>
<dbReference type="Proteomes" id="UP000268684">
    <property type="component" value="Chromosome III"/>
</dbReference>
<dbReference type="PROSITE" id="PS51918">
    <property type="entry name" value="RADICAL_SAM"/>
    <property type="match status" value="1"/>
</dbReference>
<proteinExistence type="predicted"/>
<dbReference type="CDD" id="cd01335">
    <property type="entry name" value="Radical_SAM"/>
    <property type="match status" value="1"/>
</dbReference>
<dbReference type="SFLD" id="SFLDG01082">
    <property type="entry name" value="B12-binding_domain_containing"/>
    <property type="match status" value="1"/>
</dbReference>
<dbReference type="InterPro" id="IPR051198">
    <property type="entry name" value="BchE-like"/>
</dbReference>
<name>A0AAJ5NFH0_9BURK</name>
<dbReference type="GO" id="GO:0003824">
    <property type="term" value="F:catalytic activity"/>
    <property type="evidence" value="ECO:0007669"/>
    <property type="project" value="InterPro"/>
</dbReference>
<evidence type="ECO:0000256" key="4">
    <source>
        <dbReference type="ARBA" id="ARBA00023004"/>
    </source>
</evidence>
<evidence type="ECO:0000259" key="6">
    <source>
        <dbReference type="PROSITE" id="PS51918"/>
    </source>
</evidence>
<dbReference type="PANTHER" id="PTHR43409">
    <property type="entry name" value="ANAEROBIC MAGNESIUM-PROTOPORPHYRIN IX MONOMETHYL ESTER CYCLASE-RELATED"/>
    <property type="match status" value="1"/>
</dbReference>
<dbReference type="AlphaFoldDB" id="A0AAJ5NFH0"/>
<dbReference type="InterPro" id="IPR007197">
    <property type="entry name" value="rSAM"/>
</dbReference>
<dbReference type="SMART" id="SM00729">
    <property type="entry name" value="Elp3"/>
    <property type="match status" value="1"/>
</dbReference>
<dbReference type="SUPFAM" id="SSF102114">
    <property type="entry name" value="Radical SAM enzymes"/>
    <property type="match status" value="1"/>
</dbReference>
<gene>
    <name evidence="7" type="ORF">BSTAB16_7660</name>
</gene>
<keyword evidence="8" id="KW-1185">Reference proteome</keyword>